<evidence type="ECO:0000259" key="3">
    <source>
        <dbReference type="Pfam" id="PF04783"/>
    </source>
</evidence>
<protein>
    <recommendedName>
        <fullName evidence="6">Nitrate regulatory gene2 protein</fullName>
    </recommendedName>
</protein>
<feature type="domain" description="DUF632" evidence="2">
    <location>
        <begin position="483"/>
        <end position="827"/>
    </location>
</feature>
<gene>
    <name evidence="4" type="ORF">ZIOFF_066722</name>
</gene>
<dbReference type="PANTHER" id="PTHR21450:SF35">
    <property type="entry name" value="TRANSCRIPTION FACTOR, PUTATIVE (DUF630 AND DUF632)-RELATED"/>
    <property type="match status" value="1"/>
</dbReference>
<name>A0A8J5KI07_ZINOF</name>
<dbReference type="PANTHER" id="PTHR21450">
    <property type="entry name" value="PROTEIN ALTERED PHOSPHATE STARVATION RESPONSE 1"/>
    <property type="match status" value="1"/>
</dbReference>
<reference evidence="4 5" key="1">
    <citation type="submission" date="2020-08" db="EMBL/GenBank/DDBJ databases">
        <title>Plant Genome Project.</title>
        <authorList>
            <person name="Zhang R.-G."/>
        </authorList>
    </citation>
    <scope>NUCLEOTIDE SEQUENCE [LARGE SCALE GENOMIC DNA]</scope>
    <source>
        <tissue evidence="4">Rhizome</tissue>
    </source>
</reference>
<dbReference type="InterPro" id="IPR006867">
    <property type="entry name" value="DUF632"/>
</dbReference>
<evidence type="ECO:0000256" key="1">
    <source>
        <dbReference type="SAM" id="MobiDB-lite"/>
    </source>
</evidence>
<evidence type="ECO:0000259" key="2">
    <source>
        <dbReference type="Pfam" id="PF04782"/>
    </source>
</evidence>
<dbReference type="InterPro" id="IPR006868">
    <property type="entry name" value="DUF630"/>
</dbReference>
<proteinExistence type="predicted"/>
<comment type="caution">
    <text evidence="4">The sequence shown here is derived from an EMBL/GenBank/DDBJ whole genome shotgun (WGS) entry which is preliminary data.</text>
</comment>
<sequence>MQSGRPGLQSGAIGLVCREEDQICRAEDQVCRAGDQVYKAERQGWSAEWKTRSVERKTISAKRKTRSAERSDGLECRAEDQICRAEDQRGRAGLQSAKPDLQSGRQGFHATRGHGCLFPPRSNPPPLFCLSLIRPRARPLPPARSEEERGESRSGGLADELELASGQNSCIAPPLEVLFLIAAPDPEAKPRFWEERPGLGDGNVTMEASILCGLAPVAQKGFVSSIEMGTSASKPSKNGVLLLCKYRIEHTKQVIDSRYALSAAHLSYIQSLRSFGAALRQFAEADLLVESALSTSEVDKSPSHSSYASPSPSRFVECVGSPLSASPLTPTAANVSYMRATGASSINVTLDHQSANHFVGKDSLTFPLPPPPPPPPLDANSSWDFFDPVGVAGKVSMPTTECHQTSKVSRMVGLIQIKEAEVAPFKEESLDIYKEKMTNHEPQSTDSVREKSHKDRETELPKEICPEREDFSEFITHRAKDFVSSMRDIENRFLRAAEAGDEVSRMLETKRIKLGISTEIIGKPHAYSVLVILSQVCCTGETSQKYKDSNQNAVKIITWNRSISSLSSSSKSPLATATNDDAGDACSDFVDEFSMISGSHSSTLERLYAWERKLYDEIKASEHIRRTYDQKCNLLRHQIARDSSAAVIDKTRAVVKDLHSRLRVAIHSVDSISKRIEKMRDEELLPQLMELVQGLTKMWKAMLECHHTQFIKISLAYHAKTLAAATQSEVYKQALIHLERELEYFGSRFLNWDDAHKSYVKALNGWLQKCILQPQECRKGRKKPLFPPRQAISPPIFVVCSDWLSGLNSLRAEELLDSIKGAVLVIHNALEHQVECKELGKVPDEPEKIGVPESKEDGNCEKHLNLDDLQASLTRVFDRLTKFSEGALKVYEDVKQSNEIASVAYSNTGMRYLL</sequence>
<evidence type="ECO:0000313" key="5">
    <source>
        <dbReference type="Proteomes" id="UP000734854"/>
    </source>
</evidence>
<evidence type="ECO:0008006" key="6">
    <source>
        <dbReference type="Google" id="ProtNLM"/>
    </source>
</evidence>
<feature type="compositionally biased region" description="Basic and acidic residues" evidence="1">
    <location>
        <begin position="447"/>
        <end position="459"/>
    </location>
</feature>
<feature type="region of interest" description="Disordered" evidence="1">
    <location>
        <begin position="88"/>
        <end position="108"/>
    </location>
</feature>
<accession>A0A8J5KI07</accession>
<keyword evidence="5" id="KW-1185">Reference proteome</keyword>
<dbReference type="EMBL" id="JACMSC010000018">
    <property type="protein sequence ID" value="KAG6477467.1"/>
    <property type="molecule type" value="Genomic_DNA"/>
</dbReference>
<dbReference type="Pfam" id="PF04783">
    <property type="entry name" value="DUF630"/>
    <property type="match status" value="1"/>
</dbReference>
<dbReference type="AlphaFoldDB" id="A0A8J5KI07"/>
<dbReference type="Pfam" id="PF04782">
    <property type="entry name" value="DUF632"/>
    <property type="match status" value="1"/>
</dbReference>
<organism evidence="4 5">
    <name type="scientific">Zingiber officinale</name>
    <name type="common">Ginger</name>
    <name type="synonym">Amomum zingiber</name>
    <dbReference type="NCBI Taxonomy" id="94328"/>
    <lineage>
        <taxon>Eukaryota</taxon>
        <taxon>Viridiplantae</taxon>
        <taxon>Streptophyta</taxon>
        <taxon>Embryophyta</taxon>
        <taxon>Tracheophyta</taxon>
        <taxon>Spermatophyta</taxon>
        <taxon>Magnoliopsida</taxon>
        <taxon>Liliopsida</taxon>
        <taxon>Zingiberales</taxon>
        <taxon>Zingiberaceae</taxon>
        <taxon>Zingiber</taxon>
    </lineage>
</organism>
<feature type="region of interest" description="Disordered" evidence="1">
    <location>
        <begin position="437"/>
        <end position="459"/>
    </location>
</feature>
<evidence type="ECO:0000313" key="4">
    <source>
        <dbReference type="EMBL" id="KAG6477467.1"/>
    </source>
</evidence>
<dbReference type="Proteomes" id="UP000734854">
    <property type="component" value="Unassembled WGS sequence"/>
</dbReference>
<feature type="domain" description="DUF630" evidence="3">
    <location>
        <begin position="228"/>
        <end position="286"/>
    </location>
</feature>